<evidence type="ECO:0000313" key="2">
    <source>
        <dbReference type="EMBL" id="RXW11890.1"/>
    </source>
</evidence>
<protein>
    <submittedName>
        <fullName evidence="2">Uncharacterized protein</fullName>
    </submittedName>
</protein>
<gene>
    <name evidence="2" type="ORF">EST38_g13965</name>
</gene>
<feature type="region of interest" description="Disordered" evidence="1">
    <location>
        <begin position="1"/>
        <end position="59"/>
    </location>
</feature>
<sequence>MSPVFPQDHYHPSPLPSPEPTGGRRTYHPKLNGVPTDENGIPLPPNAPPPPRFDRDDDPWYPFNDEGGFRLADFLFREEEMPAKKIDYLLEIWALNKMKNDDLAPFNSYTEMYNAIDAIEFGDAPWQSFLT</sequence>
<dbReference type="AlphaFoldDB" id="A0A4Q2CYI2"/>
<evidence type="ECO:0000313" key="3">
    <source>
        <dbReference type="Proteomes" id="UP000290288"/>
    </source>
</evidence>
<name>A0A4Q2CYI2_9AGAR</name>
<dbReference type="STRING" id="2316362.A0A4Q2CYI2"/>
<feature type="compositionally biased region" description="Pro residues" evidence="1">
    <location>
        <begin position="42"/>
        <end position="51"/>
    </location>
</feature>
<dbReference type="EMBL" id="SDEE01001534">
    <property type="protein sequence ID" value="RXW11890.1"/>
    <property type="molecule type" value="Genomic_DNA"/>
</dbReference>
<evidence type="ECO:0000256" key="1">
    <source>
        <dbReference type="SAM" id="MobiDB-lite"/>
    </source>
</evidence>
<organism evidence="2 3">
    <name type="scientific">Candolleomyces aberdarensis</name>
    <dbReference type="NCBI Taxonomy" id="2316362"/>
    <lineage>
        <taxon>Eukaryota</taxon>
        <taxon>Fungi</taxon>
        <taxon>Dikarya</taxon>
        <taxon>Basidiomycota</taxon>
        <taxon>Agaricomycotina</taxon>
        <taxon>Agaricomycetes</taxon>
        <taxon>Agaricomycetidae</taxon>
        <taxon>Agaricales</taxon>
        <taxon>Agaricineae</taxon>
        <taxon>Psathyrellaceae</taxon>
        <taxon>Candolleomyces</taxon>
    </lineage>
</organism>
<reference evidence="2 3" key="1">
    <citation type="submission" date="2019-01" db="EMBL/GenBank/DDBJ databases">
        <title>Draft genome sequence of Psathyrella aberdarensis IHI B618.</title>
        <authorList>
            <person name="Buettner E."/>
            <person name="Kellner H."/>
        </authorList>
    </citation>
    <scope>NUCLEOTIDE SEQUENCE [LARGE SCALE GENOMIC DNA]</scope>
    <source>
        <strain evidence="2 3">IHI B618</strain>
    </source>
</reference>
<accession>A0A4Q2CYI2</accession>
<proteinExistence type="predicted"/>
<dbReference type="Proteomes" id="UP000290288">
    <property type="component" value="Unassembled WGS sequence"/>
</dbReference>
<keyword evidence="3" id="KW-1185">Reference proteome</keyword>
<comment type="caution">
    <text evidence="2">The sequence shown here is derived from an EMBL/GenBank/DDBJ whole genome shotgun (WGS) entry which is preliminary data.</text>
</comment>
<dbReference type="OrthoDB" id="3199698at2759"/>